<feature type="compositionally biased region" description="Basic and acidic residues" evidence="1">
    <location>
        <begin position="474"/>
        <end position="496"/>
    </location>
</feature>
<comment type="caution">
    <text evidence="2">The sequence shown here is derived from an EMBL/GenBank/DDBJ whole genome shotgun (WGS) entry which is preliminary data.</text>
</comment>
<protein>
    <submittedName>
        <fullName evidence="2">Uncharacterized protein</fullName>
    </submittedName>
</protein>
<evidence type="ECO:0000313" key="2">
    <source>
        <dbReference type="EMBL" id="CAG8957165.1"/>
    </source>
</evidence>
<feature type="compositionally biased region" description="Polar residues" evidence="1">
    <location>
        <begin position="447"/>
        <end position="469"/>
    </location>
</feature>
<evidence type="ECO:0000256" key="1">
    <source>
        <dbReference type="SAM" id="MobiDB-lite"/>
    </source>
</evidence>
<dbReference type="OrthoDB" id="5339332at2759"/>
<feature type="region of interest" description="Disordered" evidence="1">
    <location>
        <begin position="328"/>
        <end position="429"/>
    </location>
</feature>
<evidence type="ECO:0000313" key="3">
    <source>
        <dbReference type="Proteomes" id="UP000696280"/>
    </source>
</evidence>
<feature type="region of interest" description="Disordered" evidence="1">
    <location>
        <begin position="447"/>
        <end position="496"/>
    </location>
</feature>
<feature type="region of interest" description="Disordered" evidence="1">
    <location>
        <begin position="224"/>
        <end position="303"/>
    </location>
</feature>
<name>A0A9N9L3Q3_9HELO</name>
<feature type="compositionally biased region" description="Low complexity" evidence="1">
    <location>
        <begin position="1"/>
        <end position="18"/>
    </location>
</feature>
<gene>
    <name evidence="2" type="ORF">HYFRA_00009366</name>
</gene>
<dbReference type="AlphaFoldDB" id="A0A9N9L3Q3"/>
<feature type="compositionally biased region" description="Gly residues" evidence="1">
    <location>
        <begin position="241"/>
        <end position="254"/>
    </location>
</feature>
<dbReference type="Proteomes" id="UP000696280">
    <property type="component" value="Unassembled WGS sequence"/>
</dbReference>
<feature type="compositionally biased region" description="Low complexity" evidence="1">
    <location>
        <begin position="401"/>
        <end position="412"/>
    </location>
</feature>
<feature type="region of interest" description="Disordered" evidence="1">
    <location>
        <begin position="1"/>
        <end position="66"/>
    </location>
</feature>
<dbReference type="EMBL" id="CAJVRL010000077">
    <property type="protein sequence ID" value="CAG8957165.1"/>
    <property type="molecule type" value="Genomic_DNA"/>
</dbReference>
<reference evidence="2" key="1">
    <citation type="submission" date="2021-07" db="EMBL/GenBank/DDBJ databases">
        <authorList>
            <person name="Durling M."/>
        </authorList>
    </citation>
    <scope>NUCLEOTIDE SEQUENCE</scope>
</reference>
<organism evidence="2 3">
    <name type="scientific">Hymenoscyphus fraxineus</name>
    <dbReference type="NCBI Taxonomy" id="746836"/>
    <lineage>
        <taxon>Eukaryota</taxon>
        <taxon>Fungi</taxon>
        <taxon>Dikarya</taxon>
        <taxon>Ascomycota</taxon>
        <taxon>Pezizomycotina</taxon>
        <taxon>Leotiomycetes</taxon>
        <taxon>Helotiales</taxon>
        <taxon>Helotiaceae</taxon>
        <taxon>Hymenoscyphus</taxon>
    </lineage>
</organism>
<feature type="compositionally biased region" description="Polar residues" evidence="1">
    <location>
        <begin position="378"/>
        <end position="397"/>
    </location>
</feature>
<sequence>MALEDAATADADAAAAAASSPKPLPHFHHYHPKSKPPHDFPPSTTFSSTNPPPSSNHARSTQNYSSRRHSLPLHFLPSALWSANTSTASLVVESDEAARGEHILDEATVAHRISALRQLNGATRSGHRYAKSTGARNSTFSQPVIVRTYSGSRPHSQQKSITAPRRENERLAMSTPKMDLKLPPIEAFSFRGIMDDIRNGVSDDLERIAEICARSKYSLSNQYEVHMPPHGRGEAFLPAGNGSGPNANGGGGGPTLQAVGSDDDHSRSVGRSSRGGRRTKSVAYGTLETIMSSSRSSDEDKSKKKAAAVIAEEVRGRAAKKELLAEILHQPVPDPPIEAGPSSERPSKHSRSKSATFASVIIDNAQGPKNESAAPLASATSLISEPARPQTSMSTDLRSAPSFSDSGSPKPSSIHKRMSTGPNSIKNESWAATLRREAVSKPSILGNLSSWLPWSKTQPSGFQGRQRSGSHAEGSLRDLLKSTETDKKGKGVDRTG</sequence>
<proteinExistence type="predicted"/>
<feature type="compositionally biased region" description="Basic residues" evidence="1">
    <location>
        <begin position="25"/>
        <end position="35"/>
    </location>
</feature>
<keyword evidence="3" id="KW-1185">Reference proteome</keyword>
<accession>A0A9N9L3Q3</accession>